<evidence type="ECO:0000313" key="1">
    <source>
        <dbReference type="EMBL" id="SMF53559.1"/>
    </source>
</evidence>
<keyword evidence="2" id="KW-1185">Reference proteome</keyword>
<dbReference type="Proteomes" id="UP000192939">
    <property type="component" value="Unassembled WGS sequence"/>
</dbReference>
<sequence>MVAYLCGLPLEGCLWGEVASFFVGWAPLPFTFVRTKAVSIPAELLLL</sequence>
<evidence type="ECO:0000313" key="2">
    <source>
        <dbReference type="Proteomes" id="UP000192939"/>
    </source>
</evidence>
<proteinExistence type="predicted"/>
<organism evidence="1 2">
    <name type="scientific">Paenibacillus barengoltzii J12</name>
    <dbReference type="NCBI Taxonomy" id="935846"/>
    <lineage>
        <taxon>Bacteria</taxon>
        <taxon>Bacillati</taxon>
        <taxon>Bacillota</taxon>
        <taxon>Bacilli</taxon>
        <taxon>Bacillales</taxon>
        <taxon>Paenibacillaceae</taxon>
        <taxon>Paenibacillus</taxon>
    </lineage>
</organism>
<accession>A0ABY1M195</accession>
<reference evidence="1 2" key="1">
    <citation type="submission" date="2017-04" db="EMBL/GenBank/DDBJ databases">
        <authorList>
            <person name="Varghese N."/>
            <person name="Submissions S."/>
        </authorList>
    </citation>
    <scope>NUCLEOTIDE SEQUENCE [LARGE SCALE GENOMIC DNA]</scope>
    <source>
        <strain evidence="1 2">J12</strain>
    </source>
</reference>
<comment type="caution">
    <text evidence="1">The sequence shown here is derived from an EMBL/GenBank/DDBJ whole genome shotgun (WGS) entry which is preliminary data.</text>
</comment>
<gene>
    <name evidence="1" type="ORF">SAMN02744124_03522</name>
</gene>
<dbReference type="EMBL" id="FXAE01000045">
    <property type="protein sequence ID" value="SMF53559.1"/>
    <property type="molecule type" value="Genomic_DNA"/>
</dbReference>
<name>A0ABY1M195_9BACL</name>
<protein>
    <submittedName>
        <fullName evidence="1">Uncharacterized protein</fullName>
    </submittedName>
</protein>